<dbReference type="EMBL" id="CAEY01001120">
    <property type="status" value="NOT_ANNOTATED_CDS"/>
    <property type="molecule type" value="Genomic_DNA"/>
</dbReference>
<keyword evidence="3" id="KW-0067">ATP-binding</keyword>
<keyword evidence="8" id="KW-1185">Reference proteome</keyword>
<sequence length="240" mass="27936">MKPFSMLLIGLTGGIASGKSTVSRYLVEKGVKVIDADLIAHQVTEPGTPAWKKIKDEFGSSILTEEGAINRDELGKIIFQDQEKRKLLNRITHPYIQREIFMQILTAFIHFEHYVVLDLPLLFEVSKFTNLFHKIIVVNVNEQQQIERLNKRNNYSAEEAQLRISSQMPLSEKCRLADYVIDNDETIEKTKEQVDSILNELNTSKAYLKYRFLLLFLLFNLLLFIYVFINRLSRFVKSFQ</sequence>
<evidence type="ECO:0000313" key="8">
    <source>
        <dbReference type="Proteomes" id="UP000015104"/>
    </source>
</evidence>
<dbReference type="EnsemblMetazoa" id="tetur03g03650.1">
    <property type="protein sequence ID" value="tetur03g03650.1"/>
    <property type="gene ID" value="tetur03g03650"/>
</dbReference>
<keyword evidence="5" id="KW-0812">Transmembrane</keyword>
<protein>
    <recommendedName>
        <fullName evidence="4">Dephospho-CoA kinase domain-containing protein</fullName>
    </recommendedName>
</protein>
<dbReference type="Proteomes" id="UP000015104">
    <property type="component" value="Unassembled WGS sequence"/>
</dbReference>
<feature type="transmembrane region" description="Helical" evidence="5">
    <location>
        <begin position="210"/>
        <end position="229"/>
    </location>
</feature>
<dbReference type="HOGENOM" id="CLU_057180_0_0_1"/>
<dbReference type="CDD" id="cd02022">
    <property type="entry name" value="DPCK"/>
    <property type="match status" value="1"/>
</dbReference>
<comment type="similarity">
    <text evidence="1">Belongs to the CoaE family.</text>
</comment>
<evidence type="ECO:0000256" key="3">
    <source>
        <dbReference type="ARBA" id="ARBA00022840"/>
    </source>
</evidence>
<evidence type="ECO:0000256" key="6">
    <source>
        <dbReference type="SAM" id="SignalP"/>
    </source>
</evidence>
<dbReference type="PANTHER" id="PTHR10695">
    <property type="entry name" value="DEPHOSPHO-COA KINASE-RELATED"/>
    <property type="match status" value="1"/>
</dbReference>
<dbReference type="Gene3D" id="3.40.50.300">
    <property type="entry name" value="P-loop containing nucleotide triphosphate hydrolases"/>
    <property type="match status" value="1"/>
</dbReference>
<proteinExistence type="inferred from homology"/>
<reference evidence="7" key="2">
    <citation type="submission" date="2015-06" db="UniProtKB">
        <authorList>
            <consortium name="EnsemblMetazoa"/>
        </authorList>
    </citation>
    <scope>IDENTIFICATION</scope>
</reference>
<dbReference type="HAMAP" id="MF_00376">
    <property type="entry name" value="Dephospho_CoA_kinase"/>
    <property type="match status" value="1"/>
</dbReference>
<dbReference type="GO" id="GO:0004140">
    <property type="term" value="F:dephospho-CoA kinase activity"/>
    <property type="evidence" value="ECO:0007669"/>
    <property type="project" value="InterPro"/>
</dbReference>
<evidence type="ECO:0000256" key="5">
    <source>
        <dbReference type="SAM" id="Phobius"/>
    </source>
</evidence>
<feature type="chain" id="PRO_5004580129" description="Dephospho-CoA kinase domain-containing protein" evidence="6">
    <location>
        <begin position="19"/>
        <end position="240"/>
    </location>
</feature>
<dbReference type="eggNOG" id="KOG3220">
    <property type="taxonomic scope" value="Eukaryota"/>
</dbReference>
<organism evidence="7 8">
    <name type="scientific">Tetranychus urticae</name>
    <name type="common">Two-spotted spider mite</name>
    <dbReference type="NCBI Taxonomy" id="32264"/>
    <lineage>
        <taxon>Eukaryota</taxon>
        <taxon>Metazoa</taxon>
        <taxon>Ecdysozoa</taxon>
        <taxon>Arthropoda</taxon>
        <taxon>Chelicerata</taxon>
        <taxon>Arachnida</taxon>
        <taxon>Acari</taxon>
        <taxon>Acariformes</taxon>
        <taxon>Trombidiformes</taxon>
        <taxon>Prostigmata</taxon>
        <taxon>Eleutherengona</taxon>
        <taxon>Raphignathae</taxon>
        <taxon>Tetranychoidea</taxon>
        <taxon>Tetranychidae</taxon>
        <taxon>Tetranychus</taxon>
    </lineage>
</organism>
<dbReference type="STRING" id="32264.T1JZE3"/>
<keyword evidence="5" id="KW-1133">Transmembrane helix</keyword>
<accession>T1JZE3</accession>
<dbReference type="GO" id="GO:0005737">
    <property type="term" value="C:cytoplasm"/>
    <property type="evidence" value="ECO:0007669"/>
    <property type="project" value="UniProtKB-ARBA"/>
</dbReference>
<keyword evidence="6" id="KW-0732">Signal</keyword>
<keyword evidence="5" id="KW-0472">Membrane</keyword>
<feature type="signal peptide" evidence="6">
    <location>
        <begin position="1"/>
        <end position="18"/>
    </location>
</feature>
<dbReference type="GO" id="GO:0005524">
    <property type="term" value="F:ATP binding"/>
    <property type="evidence" value="ECO:0007669"/>
    <property type="project" value="UniProtKB-KW"/>
</dbReference>
<dbReference type="Pfam" id="PF01121">
    <property type="entry name" value="CoaE"/>
    <property type="match status" value="1"/>
</dbReference>
<dbReference type="NCBIfam" id="TIGR00152">
    <property type="entry name" value="dephospho-CoA kinase"/>
    <property type="match status" value="1"/>
</dbReference>
<dbReference type="FunFam" id="3.40.50.300:FF:000485">
    <property type="entry name" value="Dephospho-CoA kinase CAB5"/>
    <property type="match status" value="1"/>
</dbReference>
<dbReference type="PROSITE" id="PS51219">
    <property type="entry name" value="DPCK"/>
    <property type="match status" value="1"/>
</dbReference>
<evidence type="ECO:0000313" key="7">
    <source>
        <dbReference type="EnsemblMetazoa" id="tetur03g03650.1"/>
    </source>
</evidence>
<dbReference type="GO" id="GO:0015937">
    <property type="term" value="P:coenzyme A biosynthetic process"/>
    <property type="evidence" value="ECO:0007669"/>
    <property type="project" value="InterPro"/>
</dbReference>
<dbReference type="InterPro" id="IPR001977">
    <property type="entry name" value="Depp_CoAkinase"/>
</dbReference>
<dbReference type="PANTHER" id="PTHR10695:SF46">
    <property type="entry name" value="BIFUNCTIONAL COENZYME A SYNTHASE-RELATED"/>
    <property type="match status" value="1"/>
</dbReference>
<evidence type="ECO:0000256" key="2">
    <source>
        <dbReference type="ARBA" id="ARBA00022741"/>
    </source>
</evidence>
<evidence type="ECO:0000256" key="1">
    <source>
        <dbReference type="ARBA" id="ARBA00009018"/>
    </source>
</evidence>
<evidence type="ECO:0000256" key="4">
    <source>
        <dbReference type="ARBA" id="ARBA00044157"/>
    </source>
</evidence>
<dbReference type="InterPro" id="IPR027417">
    <property type="entry name" value="P-loop_NTPase"/>
</dbReference>
<reference evidence="8" key="1">
    <citation type="submission" date="2011-08" db="EMBL/GenBank/DDBJ databases">
        <authorList>
            <person name="Rombauts S."/>
        </authorList>
    </citation>
    <scope>NUCLEOTIDE SEQUENCE</scope>
    <source>
        <strain evidence="8">London</strain>
    </source>
</reference>
<dbReference type="AlphaFoldDB" id="T1JZE3"/>
<keyword evidence="2" id="KW-0547">Nucleotide-binding</keyword>
<dbReference type="SUPFAM" id="SSF52540">
    <property type="entry name" value="P-loop containing nucleoside triphosphate hydrolases"/>
    <property type="match status" value="1"/>
</dbReference>
<name>T1JZE3_TETUR</name>